<dbReference type="Pfam" id="PF00595">
    <property type="entry name" value="PDZ"/>
    <property type="match status" value="1"/>
</dbReference>
<feature type="region of interest" description="Disordered" evidence="4">
    <location>
        <begin position="1"/>
        <end position="116"/>
    </location>
</feature>
<name>A0A6L2PNR4_COPFO</name>
<feature type="non-terminal residue" evidence="6">
    <location>
        <position position="1"/>
    </location>
</feature>
<evidence type="ECO:0000313" key="6">
    <source>
        <dbReference type="EMBL" id="GFG33150.1"/>
    </source>
</evidence>
<dbReference type="PANTHER" id="PTHR23116:SF29">
    <property type="entry name" value="PDZ DOMAIN-CONTAINING PROTEIN 7"/>
    <property type="match status" value="1"/>
</dbReference>
<dbReference type="Proteomes" id="UP000502823">
    <property type="component" value="Unassembled WGS sequence"/>
</dbReference>
<dbReference type="InterPro" id="IPR036034">
    <property type="entry name" value="PDZ_sf"/>
</dbReference>
<dbReference type="AlphaFoldDB" id="A0A6L2PNR4"/>
<accession>A0A6L2PNR4</accession>
<reference evidence="7" key="1">
    <citation type="submission" date="2020-01" db="EMBL/GenBank/DDBJ databases">
        <title>Draft genome sequence of the Termite Coptotermes fromosanus.</title>
        <authorList>
            <person name="Itakura S."/>
            <person name="Yosikawa Y."/>
            <person name="Umezawa K."/>
        </authorList>
    </citation>
    <scope>NUCLEOTIDE SEQUENCE [LARGE SCALE GENOMIC DNA]</scope>
</reference>
<dbReference type="OrthoDB" id="10029564at2759"/>
<evidence type="ECO:0000313" key="7">
    <source>
        <dbReference type="Proteomes" id="UP000502823"/>
    </source>
</evidence>
<gene>
    <name evidence="6" type="ORF">Cfor_03430</name>
</gene>
<dbReference type="InterPro" id="IPR051844">
    <property type="entry name" value="USH2_Complex_Protein"/>
</dbReference>
<dbReference type="SMART" id="SM00228">
    <property type="entry name" value="PDZ"/>
    <property type="match status" value="1"/>
</dbReference>
<dbReference type="GO" id="GO:0005886">
    <property type="term" value="C:plasma membrane"/>
    <property type="evidence" value="ECO:0007669"/>
    <property type="project" value="TreeGrafter"/>
</dbReference>
<dbReference type="CDD" id="cd06742">
    <property type="entry name" value="PDZ3_FL-whirlin-like"/>
    <property type="match status" value="1"/>
</dbReference>
<dbReference type="GO" id="GO:0032426">
    <property type="term" value="C:stereocilium tip"/>
    <property type="evidence" value="ECO:0007669"/>
    <property type="project" value="TreeGrafter"/>
</dbReference>
<dbReference type="InParanoid" id="A0A6L2PNR4"/>
<evidence type="ECO:0000256" key="3">
    <source>
        <dbReference type="ARBA" id="ARBA00023273"/>
    </source>
</evidence>
<proteinExistence type="predicted"/>
<keyword evidence="2" id="KW-0677">Repeat</keyword>
<protein>
    <recommendedName>
        <fullName evidence="5">PDZ domain-containing protein</fullName>
    </recommendedName>
</protein>
<dbReference type="SUPFAM" id="SSF50156">
    <property type="entry name" value="PDZ domain-like"/>
    <property type="match status" value="1"/>
</dbReference>
<dbReference type="GO" id="GO:0002142">
    <property type="term" value="C:stereocilia ankle link complex"/>
    <property type="evidence" value="ECO:0007669"/>
    <property type="project" value="TreeGrafter"/>
</dbReference>
<keyword evidence="3" id="KW-0966">Cell projection</keyword>
<feature type="domain" description="PDZ" evidence="5">
    <location>
        <begin position="217"/>
        <end position="288"/>
    </location>
</feature>
<feature type="compositionally biased region" description="Polar residues" evidence="4">
    <location>
        <begin position="57"/>
        <end position="75"/>
    </location>
</feature>
<dbReference type="EMBL" id="BLKM01000407">
    <property type="protein sequence ID" value="GFG33150.1"/>
    <property type="molecule type" value="Genomic_DNA"/>
</dbReference>
<dbReference type="Gene3D" id="2.30.42.10">
    <property type="match status" value="1"/>
</dbReference>
<evidence type="ECO:0000256" key="2">
    <source>
        <dbReference type="ARBA" id="ARBA00022737"/>
    </source>
</evidence>
<evidence type="ECO:0000259" key="5">
    <source>
        <dbReference type="PROSITE" id="PS50106"/>
    </source>
</evidence>
<dbReference type="FunFam" id="2.30.42.10:FF:000173">
    <property type="entry name" value="whirlin isoform X4"/>
    <property type="match status" value="1"/>
</dbReference>
<dbReference type="PROSITE" id="PS50106">
    <property type="entry name" value="PDZ"/>
    <property type="match status" value="1"/>
</dbReference>
<evidence type="ECO:0000256" key="4">
    <source>
        <dbReference type="SAM" id="MobiDB-lite"/>
    </source>
</evidence>
<organism evidence="6 7">
    <name type="scientific">Coptotermes formosanus</name>
    <name type="common">Formosan subterranean termite</name>
    <dbReference type="NCBI Taxonomy" id="36987"/>
    <lineage>
        <taxon>Eukaryota</taxon>
        <taxon>Metazoa</taxon>
        <taxon>Ecdysozoa</taxon>
        <taxon>Arthropoda</taxon>
        <taxon>Hexapoda</taxon>
        <taxon>Insecta</taxon>
        <taxon>Pterygota</taxon>
        <taxon>Neoptera</taxon>
        <taxon>Polyneoptera</taxon>
        <taxon>Dictyoptera</taxon>
        <taxon>Blattodea</taxon>
        <taxon>Blattoidea</taxon>
        <taxon>Termitoidae</taxon>
        <taxon>Rhinotermitidae</taxon>
        <taxon>Coptotermes</taxon>
    </lineage>
</organism>
<dbReference type="PANTHER" id="PTHR23116">
    <property type="entry name" value="PDZ DOMAIN CONTAINING WHIRLIN AND HARMONIN-RELATED"/>
    <property type="match status" value="1"/>
</dbReference>
<evidence type="ECO:0000256" key="1">
    <source>
        <dbReference type="ARBA" id="ARBA00004316"/>
    </source>
</evidence>
<comment type="caution">
    <text evidence="6">The sequence shown here is derived from an EMBL/GenBank/DDBJ whole genome shotgun (WGS) entry which is preliminary data.</text>
</comment>
<keyword evidence="7" id="KW-1185">Reference proteome</keyword>
<sequence>PALTFQTASRTSMLPDGAVTYEQFTEPEEYRTPSEDSGVGMGPTELVTRTIPAGNWQGASPSTSSNLDNRTSDLALSNDEDFDTGQQDYGSPDGDAPGMRSRRHSSPGDSRRGSGAELEEQAYAEDANMCGYLDGLRSQLGGWTQKVKSWYWGRPLELAHKLSRSFDMKEDQELLETEASMRRHQSMQRLSRGELVDSHMDEELGALVVPDQQGNLRITVKKTKPILGIAIEGGANTKHPLPRIINIHENGAAFEAGGLEVGQLILEVDGQKVEGLQHQDVARLIAESFARRERHDIEFLVVEAKKSNLEPKPTALIFLEA</sequence>
<dbReference type="InterPro" id="IPR001478">
    <property type="entry name" value="PDZ"/>
</dbReference>
<comment type="subcellular location">
    <subcellularLocation>
        <location evidence="1">Cell projection</location>
    </subcellularLocation>
</comment>
<dbReference type="GO" id="GO:0005929">
    <property type="term" value="C:cilium"/>
    <property type="evidence" value="ECO:0007669"/>
    <property type="project" value="TreeGrafter"/>
</dbReference>
<feature type="compositionally biased region" description="Polar residues" evidence="4">
    <location>
        <begin position="1"/>
        <end position="12"/>
    </location>
</feature>